<sequence>MTYRYFDSEKGKKGKKKLGSSGRSCGRPSRFDLLLCFISFLQQIFSEDFNYEKSYLTTQSLCLLTMPPTGDEVESFFNLESLISSKQR</sequence>
<gene>
    <name evidence="2" type="ORF">CMV_007300</name>
</gene>
<reference evidence="2" key="1">
    <citation type="submission" date="2020-03" db="EMBL/GenBank/DDBJ databases">
        <title>Castanea mollissima Vanexum genome sequencing.</title>
        <authorList>
            <person name="Staton M."/>
        </authorList>
    </citation>
    <scope>NUCLEOTIDE SEQUENCE</scope>
    <source>
        <tissue evidence="2">Leaf</tissue>
    </source>
</reference>
<name>A0A8J4VSV4_9ROSI</name>
<feature type="compositionally biased region" description="Basic and acidic residues" evidence="1">
    <location>
        <begin position="1"/>
        <end position="11"/>
    </location>
</feature>
<organism evidence="2 3">
    <name type="scientific">Castanea mollissima</name>
    <name type="common">Chinese chestnut</name>
    <dbReference type="NCBI Taxonomy" id="60419"/>
    <lineage>
        <taxon>Eukaryota</taxon>
        <taxon>Viridiplantae</taxon>
        <taxon>Streptophyta</taxon>
        <taxon>Embryophyta</taxon>
        <taxon>Tracheophyta</taxon>
        <taxon>Spermatophyta</taxon>
        <taxon>Magnoliopsida</taxon>
        <taxon>eudicotyledons</taxon>
        <taxon>Gunneridae</taxon>
        <taxon>Pentapetalae</taxon>
        <taxon>rosids</taxon>
        <taxon>fabids</taxon>
        <taxon>Fagales</taxon>
        <taxon>Fagaceae</taxon>
        <taxon>Castanea</taxon>
    </lineage>
</organism>
<keyword evidence="3" id="KW-1185">Reference proteome</keyword>
<evidence type="ECO:0000313" key="3">
    <source>
        <dbReference type="Proteomes" id="UP000737018"/>
    </source>
</evidence>
<proteinExistence type="predicted"/>
<protein>
    <submittedName>
        <fullName evidence="2">Uncharacterized protein</fullName>
    </submittedName>
</protein>
<accession>A0A8J4VSV4</accession>
<comment type="caution">
    <text evidence="2">The sequence shown here is derived from an EMBL/GenBank/DDBJ whole genome shotgun (WGS) entry which is preliminary data.</text>
</comment>
<dbReference type="AlphaFoldDB" id="A0A8J4VSV4"/>
<dbReference type="EMBL" id="JRKL02000718">
    <property type="protein sequence ID" value="KAF3968847.1"/>
    <property type="molecule type" value="Genomic_DNA"/>
</dbReference>
<feature type="region of interest" description="Disordered" evidence="1">
    <location>
        <begin position="1"/>
        <end position="24"/>
    </location>
</feature>
<evidence type="ECO:0000313" key="2">
    <source>
        <dbReference type="EMBL" id="KAF3968847.1"/>
    </source>
</evidence>
<dbReference type="Proteomes" id="UP000737018">
    <property type="component" value="Unassembled WGS sequence"/>
</dbReference>
<evidence type="ECO:0000256" key="1">
    <source>
        <dbReference type="SAM" id="MobiDB-lite"/>
    </source>
</evidence>